<evidence type="ECO:0000313" key="2">
    <source>
        <dbReference type="EMBL" id="OIW21518.1"/>
    </source>
</evidence>
<evidence type="ECO:0000256" key="1">
    <source>
        <dbReference type="SAM" id="MobiDB-lite"/>
    </source>
</evidence>
<dbReference type="Gramene" id="OIW21518">
    <property type="protein sequence ID" value="OIW21518"/>
    <property type="gene ID" value="TanjilG_06132"/>
</dbReference>
<feature type="region of interest" description="Disordered" evidence="1">
    <location>
        <begin position="1"/>
        <end position="24"/>
    </location>
</feature>
<comment type="caution">
    <text evidence="2">The sequence shown here is derived from an EMBL/GenBank/DDBJ whole genome shotgun (WGS) entry which is preliminary data.</text>
</comment>
<accession>A0A394DEA8</accession>
<feature type="compositionally biased region" description="Polar residues" evidence="1">
    <location>
        <begin position="8"/>
        <end position="23"/>
    </location>
</feature>
<name>A0A394DEA8_LUPAN</name>
<dbReference type="Proteomes" id="UP000188354">
    <property type="component" value="Unassembled WGS sequence"/>
</dbReference>
<gene>
    <name evidence="2" type="ORF">TanjilG_06132</name>
</gene>
<protein>
    <submittedName>
        <fullName evidence="2">Uncharacterized protein</fullName>
    </submittedName>
</protein>
<reference evidence="2 3" key="1">
    <citation type="journal article" date="2017" name="Plant Biotechnol. J.">
        <title>A comprehensive draft genome sequence for lupin (Lupinus angustifolius), an emerging health food: insights into plant-microbe interactions and legume evolution.</title>
        <authorList>
            <person name="Hane J.K."/>
            <person name="Ming Y."/>
            <person name="Kamphuis L.G."/>
            <person name="Nelson M.N."/>
            <person name="Garg G."/>
            <person name="Atkins C.A."/>
            <person name="Bayer P.E."/>
            <person name="Bravo A."/>
            <person name="Bringans S."/>
            <person name="Cannon S."/>
            <person name="Edwards D."/>
            <person name="Foley R."/>
            <person name="Gao L.L."/>
            <person name="Harrison M.J."/>
            <person name="Huang W."/>
            <person name="Hurgobin B."/>
            <person name="Li S."/>
            <person name="Liu C.W."/>
            <person name="McGrath A."/>
            <person name="Morahan G."/>
            <person name="Murray J."/>
            <person name="Weller J."/>
            <person name="Jian J."/>
            <person name="Singh K.B."/>
        </authorList>
    </citation>
    <scope>NUCLEOTIDE SEQUENCE [LARGE SCALE GENOMIC DNA]</scope>
    <source>
        <strain evidence="3">cv. Tanjil</strain>
        <tissue evidence="2">Whole plant</tissue>
    </source>
</reference>
<keyword evidence="3" id="KW-1185">Reference proteome</keyword>
<organism evidence="2 3">
    <name type="scientific">Lupinus angustifolius</name>
    <name type="common">Narrow-leaved blue lupine</name>
    <dbReference type="NCBI Taxonomy" id="3871"/>
    <lineage>
        <taxon>Eukaryota</taxon>
        <taxon>Viridiplantae</taxon>
        <taxon>Streptophyta</taxon>
        <taxon>Embryophyta</taxon>
        <taxon>Tracheophyta</taxon>
        <taxon>Spermatophyta</taxon>
        <taxon>Magnoliopsida</taxon>
        <taxon>eudicotyledons</taxon>
        <taxon>Gunneridae</taxon>
        <taxon>Pentapetalae</taxon>
        <taxon>rosids</taxon>
        <taxon>fabids</taxon>
        <taxon>Fabales</taxon>
        <taxon>Fabaceae</taxon>
        <taxon>Papilionoideae</taxon>
        <taxon>50 kb inversion clade</taxon>
        <taxon>genistoids sensu lato</taxon>
        <taxon>core genistoids</taxon>
        <taxon>Genisteae</taxon>
        <taxon>Lupinus</taxon>
    </lineage>
</organism>
<sequence length="88" mass="9485">MQAPARPSSCTRLHQIQHPSLGSKSPAPVCIAVPVHPLISPFNLKVQTSAHTLRHTKSIPFMPLILCSQVHHKSITSSLPATKDAHVA</sequence>
<evidence type="ECO:0000313" key="3">
    <source>
        <dbReference type="Proteomes" id="UP000188354"/>
    </source>
</evidence>
<proteinExistence type="predicted"/>
<dbReference type="EMBL" id="MLAU01028146">
    <property type="protein sequence ID" value="OIW21518.1"/>
    <property type="molecule type" value="Genomic_DNA"/>
</dbReference>
<dbReference type="AlphaFoldDB" id="A0A394DEA8"/>